<name>A0A9D4M6C0_DREPO</name>
<gene>
    <name evidence="2" type="ORF">DPMN_033280</name>
</gene>
<sequence>MMYKTAVESLKPRETTYASSHKREATHNVPLVLSVAKLWKLLLKMPTNASSKEPVVPEVMNKGANSVGTSIPGSNLLKEIVLTQEDINFRRKEDLLLVLYQEIGILSFRPLKPFASDTQMRILLVSLLLQSAVDTMVTQATILAGTLELNPKERVKNKVETDKKKQSKDKAKTNKDRKGGKEASPPATSAAPREETYFFSAAYKMRTSSDETKDEALLAKYDEKVYCATYWILQQTIGDVFDLLEAL</sequence>
<evidence type="ECO:0000313" key="3">
    <source>
        <dbReference type="Proteomes" id="UP000828390"/>
    </source>
</evidence>
<dbReference type="AlphaFoldDB" id="A0A9D4M6C0"/>
<comment type="caution">
    <text evidence="2">The sequence shown here is derived from an EMBL/GenBank/DDBJ whole genome shotgun (WGS) entry which is preliminary data.</text>
</comment>
<dbReference type="EMBL" id="JAIWYP010000002">
    <property type="protein sequence ID" value="KAH3870099.1"/>
    <property type="molecule type" value="Genomic_DNA"/>
</dbReference>
<feature type="compositionally biased region" description="Basic and acidic residues" evidence="1">
    <location>
        <begin position="154"/>
        <end position="181"/>
    </location>
</feature>
<accession>A0A9D4M6C0</accession>
<evidence type="ECO:0000256" key="1">
    <source>
        <dbReference type="SAM" id="MobiDB-lite"/>
    </source>
</evidence>
<reference evidence="2" key="1">
    <citation type="journal article" date="2019" name="bioRxiv">
        <title>The Genome of the Zebra Mussel, Dreissena polymorpha: A Resource for Invasive Species Research.</title>
        <authorList>
            <person name="McCartney M.A."/>
            <person name="Auch B."/>
            <person name="Kono T."/>
            <person name="Mallez S."/>
            <person name="Zhang Y."/>
            <person name="Obille A."/>
            <person name="Becker A."/>
            <person name="Abrahante J.E."/>
            <person name="Garbe J."/>
            <person name="Badalamenti J.P."/>
            <person name="Herman A."/>
            <person name="Mangelson H."/>
            <person name="Liachko I."/>
            <person name="Sullivan S."/>
            <person name="Sone E.D."/>
            <person name="Koren S."/>
            <person name="Silverstein K.A.T."/>
            <person name="Beckman K.B."/>
            <person name="Gohl D.M."/>
        </authorList>
    </citation>
    <scope>NUCLEOTIDE SEQUENCE</scope>
    <source>
        <strain evidence="2">Duluth1</strain>
        <tissue evidence="2">Whole animal</tissue>
    </source>
</reference>
<feature type="region of interest" description="Disordered" evidence="1">
    <location>
        <begin position="154"/>
        <end position="192"/>
    </location>
</feature>
<reference evidence="2" key="2">
    <citation type="submission" date="2020-11" db="EMBL/GenBank/DDBJ databases">
        <authorList>
            <person name="McCartney M.A."/>
            <person name="Auch B."/>
            <person name="Kono T."/>
            <person name="Mallez S."/>
            <person name="Becker A."/>
            <person name="Gohl D.M."/>
            <person name="Silverstein K.A.T."/>
            <person name="Koren S."/>
            <person name="Bechman K.B."/>
            <person name="Herman A."/>
            <person name="Abrahante J.E."/>
            <person name="Garbe J."/>
        </authorList>
    </citation>
    <scope>NUCLEOTIDE SEQUENCE</scope>
    <source>
        <strain evidence="2">Duluth1</strain>
        <tissue evidence="2">Whole animal</tissue>
    </source>
</reference>
<protein>
    <submittedName>
        <fullName evidence="2">Uncharacterized protein</fullName>
    </submittedName>
</protein>
<dbReference type="Proteomes" id="UP000828390">
    <property type="component" value="Unassembled WGS sequence"/>
</dbReference>
<keyword evidence="3" id="KW-1185">Reference proteome</keyword>
<organism evidence="2 3">
    <name type="scientific">Dreissena polymorpha</name>
    <name type="common">Zebra mussel</name>
    <name type="synonym">Mytilus polymorpha</name>
    <dbReference type="NCBI Taxonomy" id="45954"/>
    <lineage>
        <taxon>Eukaryota</taxon>
        <taxon>Metazoa</taxon>
        <taxon>Spiralia</taxon>
        <taxon>Lophotrochozoa</taxon>
        <taxon>Mollusca</taxon>
        <taxon>Bivalvia</taxon>
        <taxon>Autobranchia</taxon>
        <taxon>Heteroconchia</taxon>
        <taxon>Euheterodonta</taxon>
        <taxon>Imparidentia</taxon>
        <taxon>Neoheterodontei</taxon>
        <taxon>Myida</taxon>
        <taxon>Dreissenoidea</taxon>
        <taxon>Dreissenidae</taxon>
        <taxon>Dreissena</taxon>
    </lineage>
</organism>
<evidence type="ECO:0000313" key="2">
    <source>
        <dbReference type="EMBL" id="KAH3870099.1"/>
    </source>
</evidence>
<proteinExistence type="predicted"/>